<sequence>MEEAEAPTPCRRPNFPASTTILSLLTIHRGQTLKEWTTRAADGRLDPAAERSRATYFSTHGDAAESIRPRLHPSLAAFLAAPHMPVAPLSFVVGGMPDPDGNLNGLFDITRPTFRTSPGTPPATTSPPSLCTRPTPSVRFQWVNIPERASSGDHPLQLENPVRLGKAVASPSDEPALYGGDKIGRWKWRPYGHGQRAGCVAARDELCDAIEAVRRQSRGARVDHDNRPSEALLTPAAMDAVKIPDPSFARAFPTTAAL</sequence>
<keyword evidence="2" id="KW-1185">Reference proteome</keyword>
<dbReference type="GeneID" id="87833783"/>
<dbReference type="AlphaFoldDB" id="A0AAN6U0V9"/>
<accession>A0AAN6U0V9</accession>
<dbReference type="EMBL" id="MU853227">
    <property type="protein sequence ID" value="KAK4124367.1"/>
    <property type="molecule type" value="Genomic_DNA"/>
</dbReference>
<name>A0AAN6U0V9_9PEZI</name>
<organism evidence="1 2">
    <name type="scientific">Parathielavia appendiculata</name>
    <dbReference type="NCBI Taxonomy" id="2587402"/>
    <lineage>
        <taxon>Eukaryota</taxon>
        <taxon>Fungi</taxon>
        <taxon>Dikarya</taxon>
        <taxon>Ascomycota</taxon>
        <taxon>Pezizomycotina</taxon>
        <taxon>Sordariomycetes</taxon>
        <taxon>Sordariomycetidae</taxon>
        <taxon>Sordariales</taxon>
        <taxon>Chaetomiaceae</taxon>
        <taxon>Parathielavia</taxon>
    </lineage>
</organism>
<evidence type="ECO:0000313" key="2">
    <source>
        <dbReference type="Proteomes" id="UP001302602"/>
    </source>
</evidence>
<dbReference type="Proteomes" id="UP001302602">
    <property type="component" value="Unassembled WGS sequence"/>
</dbReference>
<reference evidence="1" key="1">
    <citation type="journal article" date="2023" name="Mol. Phylogenet. Evol.">
        <title>Genome-scale phylogeny and comparative genomics of the fungal order Sordariales.</title>
        <authorList>
            <person name="Hensen N."/>
            <person name="Bonometti L."/>
            <person name="Westerberg I."/>
            <person name="Brannstrom I.O."/>
            <person name="Guillou S."/>
            <person name="Cros-Aarteil S."/>
            <person name="Calhoun S."/>
            <person name="Haridas S."/>
            <person name="Kuo A."/>
            <person name="Mondo S."/>
            <person name="Pangilinan J."/>
            <person name="Riley R."/>
            <person name="LaButti K."/>
            <person name="Andreopoulos B."/>
            <person name="Lipzen A."/>
            <person name="Chen C."/>
            <person name="Yan M."/>
            <person name="Daum C."/>
            <person name="Ng V."/>
            <person name="Clum A."/>
            <person name="Steindorff A."/>
            <person name="Ohm R.A."/>
            <person name="Martin F."/>
            <person name="Silar P."/>
            <person name="Natvig D.O."/>
            <person name="Lalanne C."/>
            <person name="Gautier V."/>
            <person name="Ament-Velasquez S.L."/>
            <person name="Kruys A."/>
            <person name="Hutchinson M.I."/>
            <person name="Powell A.J."/>
            <person name="Barry K."/>
            <person name="Miller A.N."/>
            <person name="Grigoriev I.V."/>
            <person name="Debuchy R."/>
            <person name="Gladieux P."/>
            <person name="Hiltunen Thoren M."/>
            <person name="Johannesson H."/>
        </authorList>
    </citation>
    <scope>NUCLEOTIDE SEQUENCE</scope>
    <source>
        <strain evidence="1">CBS 731.68</strain>
    </source>
</reference>
<proteinExistence type="predicted"/>
<gene>
    <name evidence="1" type="ORF">N657DRAFT_689927</name>
</gene>
<evidence type="ECO:0000313" key="1">
    <source>
        <dbReference type="EMBL" id="KAK4124367.1"/>
    </source>
</evidence>
<dbReference type="RefSeq" id="XP_062648138.1">
    <property type="nucleotide sequence ID" value="XM_062797015.1"/>
</dbReference>
<protein>
    <submittedName>
        <fullName evidence="1">Uncharacterized protein</fullName>
    </submittedName>
</protein>
<comment type="caution">
    <text evidence="1">The sequence shown here is derived from an EMBL/GenBank/DDBJ whole genome shotgun (WGS) entry which is preliminary data.</text>
</comment>
<reference evidence="1" key="2">
    <citation type="submission" date="2023-05" db="EMBL/GenBank/DDBJ databases">
        <authorList>
            <consortium name="Lawrence Berkeley National Laboratory"/>
            <person name="Steindorff A."/>
            <person name="Hensen N."/>
            <person name="Bonometti L."/>
            <person name="Westerberg I."/>
            <person name="Brannstrom I.O."/>
            <person name="Guillou S."/>
            <person name="Cros-Aarteil S."/>
            <person name="Calhoun S."/>
            <person name="Haridas S."/>
            <person name="Kuo A."/>
            <person name="Mondo S."/>
            <person name="Pangilinan J."/>
            <person name="Riley R."/>
            <person name="Labutti K."/>
            <person name="Andreopoulos B."/>
            <person name="Lipzen A."/>
            <person name="Chen C."/>
            <person name="Yanf M."/>
            <person name="Daum C."/>
            <person name="Ng V."/>
            <person name="Clum A."/>
            <person name="Ohm R."/>
            <person name="Martin F."/>
            <person name="Silar P."/>
            <person name="Natvig D."/>
            <person name="Lalanne C."/>
            <person name="Gautier V."/>
            <person name="Ament-Velasquez S.L."/>
            <person name="Kruys A."/>
            <person name="Hutchinson M.I."/>
            <person name="Powell A.J."/>
            <person name="Barry K."/>
            <person name="Miller A.N."/>
            <person name="Grigoriev I.V."/>
            <person name="Debuchy R."/>
            <person name="Gladieux P."/>
            <person name="Thoren M.H."/>
            <person name="Johannesson H."/>
        </authorList>
    </citation>
    <scope>NUCLEOTIDE SEQUENCE</scope>
    <source>
        <strain evidence="1">CBS 731.68</strain>
    </source>
</reference>